<proteinExistence type="predicted"/>
<protein>
    <recommendedName>
        <fullName evidence="3">CopG family transcriptional regulator</fullName>
    </recommendedName>
</protein>
<evidence type="ECO:0008006" key="3">
    <source>
        <dbReference type="Google" id="ProtNLM"/>
    </source>
</evidence>
<dbReference type="PATRIC" id="fig|1961.12.peg.4353"/>
<reference evidence="2" key="1">
    <citation type="submission" date="2015-07" db="EMBL/GenBank/DDBJ databases">
        <authorList>
            <consortium name="Consortium for Microbial Forensics and Genomics (microFORGE)"/>
            <person name="Knight B.M."/>
            <person name="Roberts D.P."/>
            <person name="Lin D."/>
            <person name="Hari K."/>
            <person name="Fletcher J."/>
            <person name="Melcher U."/>
            <person name="Blagden T."/>
            <person name="Winegar R.A."/>
        </authorList>
    </citation>
    <scope>NUCLEOTIDE SEQUENCE [LARGE SCALE GENOMIC DNA]</scope>
    <source>
        <strain evidence="2">NRRL B-1447</strain>
    </source>
</reference>
<dbReference type="AlphaFoldDB" id="A0A0L8MH41"/>
<dbReference type="RefSeq" id="WP_053172509.1">
    <property type="nucleotide sequence ID" value="NZ_LGUV01000245.1"/>
</dbReference>
<gene>
    <name evidence="1" type="ORF">ADK75_19170</name>
</gene>
<comment type="caution">
    <text evidence="1">The sequence shown here is derived from an EMBL/GenBank/DDBJ whole genome shotgun (WGS) entry which is preliminary data.</text>
</comment>
<sequence length="66" mass="7315">MNELIIRLSDAEHAECADLADATGRTPEELALDALRGRLRAERDRVGAEAQRLALRHAPLLKRLGE</sequence>
<evidence type="ECO:0000313" key="2">
    <source>
        <dbReference type="Proteomes" id="UP000037084"/>
    </source>
</evidence>
<accession>A0A0L8MH41</accession>
<dbReference type="EMBL" id="LGUV01000245">
    <property type="protein sequence ID" value="KOG49644.1"/>
    <property type="molecule type" value="Genomic_DNA"/>
</dbReference>
<organism evidence="1 2">
    <name type="scientific">Streptomyces virginiae</name>
    <name type="common">Streptomyces cinnamonensis</name>
    <dbReference type="NCBI Taxonomy" id="1961"/>
    <lineage>
        <taxon>Bacteria</taxon>
        <taxon>Bacillati</taxon>
        <taxon>Actinomycetota</taxon>
        <taxon>Actinomycetes</taxon>
        <taxon>Kitasatosporales</taxon>
        <taxon>Streptomycetaceae</taxon>
        <taxon>Streptomyces</taxon>
    </lineage>
</organism>
<evidence type="ECO:0000313" key="1">
    <source>
        <dbReference type="EMBL" id="KOG49644.1"/>
    </source>
</evidence>
<name>A0A0L8MH41_STRVG</name>
<dbReference type="Proteomes" id="UP000037084">
    <property type="component" value="Unassembled WGS sequence"/>
</dbReference>